<accession>A0ACB8UJR9</accession>
<keyword evidence="2" id="KW-1185">Reference proteome</keyword>
<protein>
    <submittedName>
        <fullName evidence="1">Uncharacterized protein</fullName>
    </submittedName>
</protein>
<dbReference type="Proteomes" id="UP001055072">
    <property type="component" value="Unassembled WGS sequence"/>
</dbReference>
<proteinExistence type="predicted"/>
<sequence>MIMTTTSDVEQQRLRYASELAEYTRRQWDMARQSLEHTSSQPQEKNGCSGSTSSSPLKDISCASQGIQSHDYARRSHRRGGNIAHESRSIAA</sequence>
<evidence type="ECO:0000313" key="1">
    <source>
        <dbReference type="EMBL" id="KAI0094581.1"/>
    </source>
</evidence>
<dbReference type="EMBL" id="MU274900">
    <property type="protein sequence ID" value="KAI0094581.1"/>
    <property type="molecule type" value="Genomic_DNA"/>
</dbReference>
<reference evidence="1" key="1">
    <citation type="journal article" date="2021" name="Environ. Microbiol.">
        <title>Gene family expansions and transcriptome signatures uncover fungal adaptations to wood decay.</title>
        <authorList>
            <person name="Hage H."/>
            <person name="Miyauchi S."/>
            <person name="Viragh M."/>
            <person name="Drula E."/>
            <person name="Min B."/>
            <person name="Chaduli D."/>
            <person name="Navarro D."/>
            <person name="Favel A."/>
            <person name="Norest M."/>
            <person name="Lesage-Meessen L."/>
            <person name="Balint B."/>
            <person name="Merenyi Z."/>
            <person name="de Eugenio L."/>
            <person name="Morin E."/>
            <person name="Martinez A.T."/>
            <person name="Baldrian P."/>
            <person name="Stursova M."/>
            <person name="Martinez M.J."/>
            <person name="Novotny C."/>
            <person name="Magnuson J.K."/>
            <person name="Spatafora J.W."/>
            <person name="Maurice S."/>
            <person name="Pangilinan J."/>
            <person name="Andreopoulos W."/>
            <person name="LaButti K."/>
            <person name="Hundley H."/>
            <person name="Na H."/>
            <person name="Kuo A."/>
            <person name="Barry K."/>
            <person name="Lipzen A."/>
            <person name="Henrissat B."/>
            <person name="Riley R."/>
            <person name="Ahrendt S."/>
            <person name="Nagy L.G."/>
            <person name="Grigoriev I.V."/>
            <person name="Martin F."/>
            <person name="Rosso M.N."/>
        </authorList>
    </citation>
    <scope>NUCLEOTIDE SEQUENCE</scope>
    <source>
        <strain evidence="1">CBS 384.51</strain>
    </source>
</reference>
<name>A0ACB8UJR9_9APHY</name>
<organism evidence="1 2">
    <name type="scientific">Irpex rosettiformis</name>
    <dbReference type="NCBI Taxonomy" id="378272"/>
    <lineage>
        <taxon>Eukaryota</taxon>
        <taxon>Fungi</taxon>
        <taxon>Dikarya</taxon>
        <taxon>Basidiomycota</taxon>
        <taxon>Agaricomycotina</taxon>
        <taxon>Agaricomycetes</taxon>
        <taxon>Polyporales</taxon>
        <taxon>Irpicaceae</taxon>
        <taxon>Irpex</taxon>
    </lineage>
</organism>
<evidence type="ECO:0000313" key="2">
    <source>
        <dbReference type="Proteomes" id="UP001055072"/>
    </source>
</evidence>
<comment type="caution">
    <text evidence="1">The sequence shown here is derived from an EMBL/GenBank/DDBJ whole genome shotgun (WGS) entry which is preliminary data.</text>
</comment>
<gene>
    <name evidence="1" type="ORF">BDY19DRAFT_29115</name>
</gene>